<dbReference type="FunFam" id="3.40.50.620:FF:000110">
    <property type="entry name" value="Deoxyribodipyrimidine photolyase"/>
    <property type="match status" value="1"/>
</dbReference>
<comment type="caution">
    <text evidence="16">The sequence shown here is derived from an EMBL/GenBank/DDBJ whole genome shotgun (WGS) entry which is preliminary data.</text>
</comment>
<dbReference type="InterPro" id="IPR032673">
    <property type="entry name" value="DNA_photolyase_2_CS"/>
</dbReference>
<dbReference type="Proteomes" id="UP001497623">
    <property type="component" value="Unassembled WGS sequence"/>
</dbReference>
<dbReference type="EMBL" id="CAXKWB010040906">
    <property type="protein sequence ID" value="CAL4155792.1"/>
    <property type="molecule type" value="Genomic_DNA"/>
</dbReference>
<dbReference type="PANTHER" id="PTHR10211:SF0">
    <property type="entry name" value="DEOXYRIBODIPYRIMIDINE PHOTO-LYASE"/>
    <property type="match status" value="1"/>
</dbReference>
<evidence type="ECO:0000313" key="16">
    <source>
        <dbReference type="EMBL" id="CAL4155792.1"/>
    </source>
</evidence>
<evidence type="ECO:0000256" key="5">
    <source>
        <dbReference type="ARBA" id="ARBA00022630"/>
    </source>
</evidence>
<dbReference type="NCBIfam" id="TIGR00591">
    <property type="entry name" value="phr2"/>
    <property type="match status" value="1"/>
</dbReference>
<proteinExistence type="inferred from homology"/>
<evidence type="ECO:0000256" key="7">
    <source>
        <dbReference type="ARBA" id="ARBA00022827"/>
    </source>
</evidence>
<dbReference type="Gene3D" id="1.10.579.10">
    <property type="entry name" value="DNA Cyclobutane Dipyrimidine Photolyase, subunit A, domain 3"/>
    <property type="match status" value="1"/>
</dbReference>
<dbReference type="Gene3D" id="1.25.40.80">
    <property type="match status" value="1"/>
</dbReference>
<evidence type="ECO:0000256" key="4">
    <source>
        <dbReference type="ARBA" id="ARBA00014046"/>
    </source>
</evidence>
<keyword evidence="5" id="KW-0285">Flavoprotein</keyword>
<dbReference type="PROSITE" id="PS01084">
    <property type="entry name" value="DNA_PHOTOLYASES_2_2"/>
    <property type="match status" value="1"/>
</dbReference>
<dbReference type="AlphaFoldDB" id="A0AAV2S408"/>
<evidence type="ECO:0000256" key="8">
    <source>
        <dbReference type="ARBA" id="ARBA00023125"/>
    </source>
</evidence>
<dbReference type="InterPro" id="IPR008148">
    <property type="entry name" value="DNA_photolyase_2"/>
</dbReference>
<dbReference type="Gene3D" id="3.40.50.620">
    <property type="entry name" value="HUPs"/>
    <property type="match status" value="1"/>
</dbReference>
<evidence type="ECO:0000256" key="14">
    <source>
        <dbReference type="ARBA" id="ARBA00083107"/>
    </source>
</evidence>
<evidence type="ECO:0000313" key="17">
    <source>
        <dbReference type="Proteomes" id="UP001497623"/>
    </source>
</evidence>
<dbReference type="FunFam" id="1.10.579.10:FF:000002">
    <property type="entry name" value="Deoxyribodipyrimidine photolyase"/>
    <property type="match status" value="1"/>
</dbReference>
<dbReference type="PANTHER" id="PTHR10211">
    <property type="entry name" value="DEOXYRIBODIPYRIMIDINE PHOTOLYASE"/>
    <property type="match status" value="1"/>
</dbReference>
<dbReference type="GO" id="GO:0000719">
    <property type="term" value="P:photoreactive repair"/>
    <property type="evidence" value="ECO:0007669"/>
    <property type="project" value="TreeGrafter"/>
</dbReference>
<dbReference type="InterPro" id="IPR036155">
    <property type="entry name" value="Crypto/Photolyase_N_sf"/>
</dbReference>
<evidence type="ECO:0000256" key="6">
    <source>
        <dbReference type="ARBA" id="ARBA00022763"/>
    </source>
</evidence>
<evidence type="ECO:0000259" key="15">
    <source>
        <dbReference type="PROSITE" id="PS51645"/>
    </source>
</evidence>
<reference evidence="16 17" key="1">
    <citation type="submission" date="2024-05" db="EMBL/GenBank/DDBJ databases">
        <authorList>
            <person name="Wallberg A."/>
        </authorList>
    </citation>
    <scope>NUCLEOTIDE SEQUENCE [LARGE SCALE GENOMIC DNA]</scope>
</reference>
<evidence type="ECO:0000256" key="2">
    <source>
        <dbReference type="ARBA" id="ARBA00006409"/>
    </source>
</evidence>
<accession>A0AAV2S408</accession>
<dbReference type="GO" id="GO:0003677">
    <property type="term" value="F:DNA binding"/>
    <property type="evidence" value="ECO:0007669"/>
    <property type="project" value="UniProtKB-KW"/>
</dbReference>
<dbReference type="SUPFAM" id="SSF48173">
    <property type="entry name" value="Cryptochrome/photolyase FAD-binding domain"/>
    <property type="match status" value="1"/>
</dbReference>
<keyword evidence="9" id="KW-0234">DNA repair</keyword>
<name>A0AAV2S408_MEGNR</name>
<dbReference type="InterPro" id="IPR052219">
    <property type="entry name" value="Photolyase_Class-2"/>
</dbReference>
<evidence type="ECO:0000256" key="13">
    <source>
        <dbReference type="ARBA" id="ARBA00059220"/>
    </source>
</evidence>
<dbReference type="InterPro" id="IPR006050">
    <property type="entry name" value="DNA_photolyase_N"/>
</dbReference>
<organism evidence="16 17">
    <name type="scientific">Meganyctiphanes norvegica</name>
    <name type="common">Northern krill</name>
    <name type="synonym">Thysanopoda norvegica</name>
    <dbReference type="NCBI Taxonomy" id="48144"/>
    <lineage>
        <taxon>Eukaryota</taxon>
        <taxon>Metazoa</taxon>
        <taxon>Ecdysozoa</taxon>
        <taxon>Arthropoda</taxon>
        <taxon>Crustacea</taxon>
        <taxon>Multicrustacea</taxon>
        <taxon>Malacostraca</taxon>
        <taxon>Eumalacostraca</taxon>
        <taxon>Eucarida</taxon>
        <taxon>Euphausiacea</taxon>
        <taxon>Euphausiidae</taxon>
        <taxon>Meganyctiphanes</taxon>
    </lineage>
</organism>
<dbReference type="FunFam" id="1.25.40.80:FF:000004">
    <property type="entry name" value="Deoxyribodipyrimidine photolyase"/>
    <property type="match status" value="1"/>
</dbReference>
<keyword evidence="17" id="KW-1185">Reference proteome</keyword>
<sequence length="563" mass="66233">MNINKVARQITNFAKQFNWLSVKGVIHNFGDNLYRYNLFENLFRNSQRYIHYYNNQVYKMAPIENEPVAKKPKLDDESLDIMKRLVKERKEAGETVLDVKFNKKRVQMLSKEQEVSEDSDGIVYWMNRDQRIQDNWALLFAQRLALKNKMSLHVAFCLLPSYMEYTYRHYNFMLKGLEEIEKECQTRGIEFHLLYGEPSEVLPSFIEKHHIGGLVTDFCPLRLAKKQLKEVKKSIPKHVPMCQVDAHNIVPIWEASDKQEYGARTIRRKITDQLPTFLTKFPHVTKHKYQSKHKAESIDWSAAEKFIDVDRTVGPVDWCTPGTTGGLTNLNEFCLKRLRKFNTSRNDPNVKAISMMSPWLHFGQVSAQRCILEAKRYNKQMSEAVANFIEETVVRRELSDNYCFYQENYDNINGAYDWARNTLNDHKKDKRTHIYSREQFAEAKTHDDLWNSAQIQLVTEGKLHGFMRMYWAKKVLEWSRSPEEALEIALYLNDHYALDGNDPNGFVGVMWSICGIHDQGWAEREVFGKIRFMNYAGCKRKFKINEYISRYGGKCHKYTPPSK</sequence>
<gene>
    <name evidence="16" type="ORF">MNOR_LOCUS31558</name>
</gene>
<dbReference type="InterPro" id="IPR036134">
    <property type="entry name" value="Crypto/Photolyase_FAD-like_sf"/>
</dbReference>
<keyword evidence="6" id="KW-0227">DNA damage</keyword>
<keyword evidence="10" id="KW-0456">Lyase</keyword>
<evidence type="ECO:0000256" key="11">
    <source>
        <dbReference type="ARBA" id="ARBA00031671"/>
    </source>
</evidence>
<dbReference type="InterPro" id="IPR014729">
    <property type="entry name" value="Rossmann-like_a/b/a_fold"/>
</dbReference>
<dbReference type="GO" id="GO:0003904">
    <property type="term" value="F:deoxyribodipyrimidine photo-lyase activity"/>
    <property type="evidence" value="ECO:0007669"/>
    <property type="project" value="UniProtKB-EC"/>
</dbReference>
<feature type="domain" description="Photolyase/cryptochrome alpha/beta" evidence="15">
    <location>
        <begin position="120"/>
        <end position="252"/>
    </location>
</feature>
<dbReference type="GO" id="GO:0009650">
    <property type="term" value="P:UV protection"/>
    <property type="evidence" value="ECO:0007669"/>
    <property type="project" value="UniProtKB-ARBA"/>
</dbReference>
<dbReference type="PROSITE" id="PS51645">
    <property type="entry name" value="PHR_CRY_ALPHA_BETA"/>
    <property type="match status" value="1"/>
</dbReference>
<evidence type="ECO:0000256" key="3">
    <source>
        <dbReference type="ARBA" id="ARBA00013149"/>
    </source>
</evidence>
<comment type="catalytic activity">
    <reaction evidence="12">
        <text>cyclobutadipyrimidine (in DNA) = 2 pyrimidine residues (in DNA).</text>
        <dbReference type="EC" id="4.1.99.3"/>
    </reaction>
</comment>
<evidence type="ECO:0000256" key="10">
    <source>
        <dbReference type="ARBA" id="ARBA00023239"/>
    </source>
</evidence>
<dbReference type="SUPFAM" id="SSF52425">
    <property type="entry name" value="Cryptochrome/photolyase, N-terminal domain"/>
    <property type="match status" value="1"/>
</dbReference>
<keyword evidence="8" id="KW-0238">DNA-binding</keyword>
<comment type="function">
    <text evidence="13">Involved in repair of UV radiation-induced DNA damage. Catalyzes the light-dependent monomerization (300-600 nm) of cyclobutyl pyrimidine dimers (in cis-syn configuration), which are formed between adjacent bases on the same DNA strand upon exposure to ultraviolet radiation.</text>
</comment>
<evidence type="ECO:0000256" key="1">
    <source>
        <dbReference type="ARBA" id="ARBA00001974"/>
    </source>
</evidence>
<comment type="cofactor">
    <cofactor evidence="1">
        <name>FAD</name>
        <dbReference type="ChEBI" id="CHEBI:57692"/>
    </cofactor>
</comment>
<comment type="similarity">
    <text evidence="2">Belongs to the DNA photolyase class-2 family.</text>
</comment>
<dbReference type="Pfam" id="PF00875">
    <property type="entry name" value="DNA_photolyase"/>
    <property type="match status" value="1"/>
</dbReference>
<evidence type="ECO:0000256" key="9">
    <source>
        <dbReference type="ARBA" id="ARBA00023204"/>
    </source>
</evidence>
<keyword evidence="7" id="KW-0274">FAD</keyword>
<protein>
    <recommendedName>
        <fullName evidence="4">Deoxyribodipyrimidine photo-lyase</fullName>
        <ecNumber evidence="3">4.1.99.3</ecNumber>
    </recommendedName>
    <alternativeName>
        <fullName evidence="11">DNA photolyase</fullName>
    </alternativeName>
    <alternativeName>
        <fullName evidence="14">Photoreactivating enzyme</fullName>
    </alternativeName>
</protein>
<evidence type="ECO:0000256" key="12">
    <source>
        <dbReference type="ARBA" id="ARBA00033999"/>
    </source>
</evidence>
<dbReference type="EC" id="4.1.99.3" evidence="3"/>